<dbReference type="PROSITE" id="PS51257">
    <property type="entry name" value="PROKAR_LIPOPROTEIN"/>
    <property type="match status" value="1"/>
</dbReference>
<feature type="chain" id="PRO_5038588939" description="META domain-containing protein" evidence="2">
    <location>
        <begin position="24"/>
        <end position="153"/>
    </location>
</feature>
<evidence type="ECO:0000256" key="2">
    <source>
        <dbReference type="SAM" id="SignalP"/>
    </source>
</evidence>
<gene>
    <name evidence="3" type="ORF">CXF48_02430</name>
</gene>
<accession>A0A3R8PDI7</accession>
<protein>
    <recommendedName>
        <fullName evidence="5">META domain-containing protein</fullName>
    </recommendedName>
</protein>
<feature type="signal peptide" evidence="2">
    <location>
        <begin position="1"/>
        <end position="23"/>
    </location>
</feature>
<organism evidence="3 4">
    <name type="scientific">Corynebacterium bovis</name>
    <dbReference type="NCBI Taxonomy" id="36808"/>
    <lineage>
        <taxon>Bacteria</taxon>
        <taxon>Bacillati</taxon>
        <taxon>Actinomycetota</taxon>
        <taxon>Actinomycetes</taxon>
        <taxon>Mycobacteriales</taxon>
        <taxon>Corynebacteriaceae</taxon>
        <taxon>Corynebacterium</taxon>
    </lineage>
</organism>
<reference evidence="3 4" key="1">
    <citation type="submission" date="2018-01" db="EMBL/GenBank/DDBJ databases">
        <title>Twenty Corynebacterium bovis Genomes.</title>
        <authorList>
            <person name="Gulvik C.A."/>
        </authorList>
    </citation>
    <scope>NUCLEOTIDE SEQUENCE [LARGE SCALE GENOMIC DNA]</scope>
    <source>
        <strain evidence="3 4">F6900</strain>
    </source>
</reference>
<name>A0A3R8PDI7_9CORY</name>
<proteinExistence type="predicted"/>
<comment type="caution">
    <text evidence="3">The sequence shown here is derived from an EMBL/GenBank/DDBJ whole genome shotgun (WGS) entry which is preliminary data.</text>
</comment>
<evidence type="ECO:0000313" key="4">
    <source>
        <dbReference type="Proteomes" id="UP000276526"/>
    </source>
</evidence>
<dbReference type="Proteomes" id="UP000276526">
    <property type="component" value="Unassembled WGS sequence"/>
</dbReference>
<dbReference type="RefSeq" id="WP_125172552.1">
    <property type="nucleotide sequence ID" value="NZ_JAPJOD010000023.1"/>
</dbReference>
<evidence type="ECO:0000256" key="1">
    <source>
        <dbReference type="SAM" id="MobiDB-lite"/>
    </source>
</evidence>
<keyword evidence="2" id="KW-0732">Signal</keyword>
<feature type="region of interest" description="Disordered" evidence="1">
    <location>
        <begin position="132"/>
        <end position="153"/>
    </location>
</feature>
<sequence>MRRLVPLLVGVLALAGCSGPAESPLGATRWQVVRITDDPDRATLLPDTLQGRVYLVIGRDTFTGGTGCLTFSGRAWWADDESRARLSDMTVTPSPGRCIPGEEDTAERLRSVLGSGDLAVTRPAEHGLKLTRTDEPVEPWQTPRSVEFTDGAG</sequence>
<dbReference type="AlphaFoldDB" id="A0A3R8PDI7"/>
<dbReference type="EMBL" id="PQNK01000003">
    <property type="protein sequence ID" value="RRO87410.1"/>
    <property type="molecule type" value="Genomic_DNA"/>
</dbReference>
<evidence type="ECO:0008006" key="5">
    <source>
        <dbReference type="Google" id="ProtNLM"/>
    </source>
</evidence>
<evidence type="ECO:0000313" key="3">
    <source>
        <dbReference type="EMBL" id="RRO87410.1"/>
    </source>
</evidence>